<proteinExistence type="inferred from homology"/>
<protein>
    <submittedName>
        <fullName evidence="3">Metacaspase-1</fullName>
    </submittedName>
</protein>
<dbReference type="Pfam" id="PF00656">
    <property type="entry name" value="Peptidase_C14"/>
    <property type="match status" value="1"/>
</dbReference>
<keyword evidence="4" id="KW-1185">Reference proteome</keyword>
<dbReference type="AlphaFoldDB" id="A0A1M2VM99"/>
<dbReference type="PANTHER" id="PTHR48104:SF30">
    <property type="entry name" value="METACASPASE-1"/>
    <property type="match status" value="1"/>
</dbReference>
<dbReference type="EMBL" id="MNAD01001019">
    <property type="protein sequence ID" value="OJT08696.1"/>
    <property type="molecule type" value="Genomic_DNA"/>
</dbReference>
<evidence type="ECO:0000259" key="2">
    <source>
        <dbReference type="Pfam" id="PF00656"/>
    </source>
</evidence>
<dbReference type="PANTHER" id="PTHR48104">
    <property type="entry name" value="METACASPASE-4"/>
    <property type="match status" value="1"/>
</dbReference>
<evidence type="ECO:0000256" key="1">
    <source>
        <dbReference type="ARBA" id="ARBA00009005"/>
    </source>
</evidence>
<dbReference type="Proteomes" id="UP000184267">
    <property type="component" value="Unassembled WGS sequence"/>
</dbReference>
<organism evidence="3 4">
    <name type="scientific">Trametes pubescens</name>
    <name type="common">White-rot fungus</name>
    <dbReference type="NCBI Taxonomy" id="154538"/>
    <lineage>
        <taxon>Eukaryota</taxon>
        <taxon>Fungi</taxon>
        <taxon>Dikarya</taxon>
        <taxon>Basidiomycota</taxon>
        <taxon>Agaricomycotina</taxon>
        <taxon>Agaricomycetes</taxon>
        <taxon>Polyporales</taxon>
        <taxon>Polyporaceae</taxon>
        <taxon>Trametes</taxon>
    </lineage>
</organism>
<comment type="similarity">
    <text evidence="1">Belongs to the peptidase C14B family.</text>
</comment>
<comment type="caution">
    <text evidence="3">The sequence shown here is derived from an EMBL/GenBank/DDBJ whole genome shotgun (WGS) entry which is preliminary data.</text>
</comment>
<evidence type="ECO:0000313" key="3">
    <source>
        <dbReference type="EMBL" id="OJT08696.1"/>
    </source>
</evidence>
<evidence type="ECO:0000313" key="4">
    <source>
        <dbReference type="Proteomes" id="UP000184267"/>
    </source>
</evidence>
<dbReference type="InterPro" id="IPR011600">
    <property type="entry name" value="Pept_C14_caspase"/>
</dbReference>
<dbReference type="OMA" id="GHFLHEN"/>
<accession>A0A1M2VM99</accession>
<dbReference type="OrthoDB" id="3223806at2759"/>
<gene>
    <name evidence="3" type="ORF">TRAPUB_422</name>
</gene>
<dbReference type="GO" id="GO:0006508">
    <property type="term" value="P:proteolysis"/>
    <property type="evidence" value="ECO:0007669"/>
    <property type="project" value="InterPro"/>
</dbReference>
<reference evidence="3 4" key="1">
    <citation type="submission" date="2016-10" db="EMBL/GenBank/DDBJ databases">
        <title>Genome sequence of the basidiomycete white-rot fungus Trametes pubescens.</title>
        <authorList>
            <person name="Makela M.R."/>
            <person name="Granchi Z."/>
            <person name="Peng M."/>
            <person name="De Vries R.P."/>
            <person name="Grigoriev I."/>
            <person name="Riley R."/>
            <person name="Hilden K."/>
        </authorList>
    </citation>
    <scope>NUCLEOTIDE SEQUENCE [LARGE SCALE GENOMIC DNA]</scope>
    <source>
        <strain evidence="3 4">FBCC735</strain>
    </source>
</reference>
<name>A0A1M2VM99_TRAPU</name>
<feature type="domain" description="Peptidase C14 caspase" evidence="2">
    <location>
        <begin position="43"/>
        <end position="183"/>
    </location>
</feature>
<dbReference type="GO" id="GO:0004197">
    <property type="term" value="F:cysteine-type endopeptidase activity"/>
    <property type="evidence" value="ECO:0007669"/>
    <property type="project" value="InterPro"/>
</dbReference>
<sequence>MGKFDHVIARTPTERKPVKKALLIGSGLVRAPRPEGCPVTYPALGRAVGDTRELAGLLISAYGYIRENIVVLVDEEGVDPTLTPTKVNILRELHKLTKGAKPEDHFFFFYAGHSDRTSSDDGEPIKYIVPCDYWKHPEEVPITERMILSHELRRFLVDSLPVDASLYAIIDACYSGRLLELLHYRCNDIYIPWISPGIRKCATQWRGVRRKDGCIMDDIDLALGRTLSYQASVDRSATLPDTRKSSMSSLRIIQHKRLSKDEVRIVDTSVKVLNGTGKHRQVSVTRRQSSMQRQTSSSLHQVLEDAHTTTRTESPDVFDDLHRCASPTEETEETEFLDGVLQGIAKDLGYQQLFIHPGLL</sequence>
<dbReference type="Gene3D" id="3.40.50.12660">
    <property type="match status" value="1"/>
</dbReference>
<dbReference type="InterPro" id="IPR050452">
    <property type="entry name" value="Metacaspase"/>
</dbReference>
<dbReference type="GO" id="GO:0005737">
    <property type="term" value="C:cytoplasm"/>
    <property type="evidence" value="ECO:0007669"/>
    <property type="project" value="TreeGrafter"/>
</dbReference>